<keyword evidence="2" id="KW-1185">Reference proteome</keyword>
<organism evidence="1 2">
    <name type="scientific">Candidatus Nitrosocosmicus oleophilus</name>
    <dbReference type="NCBI Taxonomy" id="1353260"/>
    <lineage>
        <taxon>Archaea</taxon>
        <taxon>Nitrososphaerota</taxon>
        <taxon>Nitrososphaeria</taxon>
        <taxon>Nitrososphaerales</taxon>
        <taxon>Nitrososphaeraceae</taxon>
        <taxon>Candidatus Nitrosocosmicus</taxon>
    </lineage>
</organism>
<evidence type="ECO:0000313" key="2">
    <source>
        <dbReference type="Proteomes" id="UP000058925"/>
    </source>
</evidence>
<dbReference type="RefSeq" id="WP_196815664.1">
    <property type="nucleotide sequence ID" value="NZ_CP012850.1"/>
</dbReference>
<name>A0A654LYS9_9ARCH</name>
<sequence>MKLIKDEEKTQNILVMQAVIFQPILLMCVKGTPIQHIYWKIQRLLPISEELIKKYLFYLIEYRLINYNGTNHSFYTSNAGVNLLFKIERKKLTEKITTSEILLYLE</sequence>
<protein>
    <recommendedName>
        <fullName evidence="3">ArnR1-like winged helix-turn-helix domain-containing protein</fullName>
    </recommendedName>
</protein>
<dbReference type="Proteomes" id="UP000058925">
    <property type="component" value="Chromosome"/>
</dbReference>
<gene>
    <name evidence="1" type="ORF">NMY3_02195</name>
</gene>
<dbReference type="AlphaFoldDB" id="A0A654LYS9"/>
<dbReference type="GeneID" id="60422146"/>
<accession>A0A654LYS9</accession>
<dbReference type="OrthoDB" id="380733at2157"/>
<reference evidence="2" key="1">
    <citation type="submission" date="2015-10" db="EMBL/GenBank/DDBJ databases">
        <title>Niche specialization of a soil ammonia-oxidizing archaeon, Candidatus Nitrosocosmicus oleophilus.</title>
        <authorList>
            <person name="Jung M.-Y."/>
            <person name="Rhee S.-K."/>
        </authorList>
    </citation>
    <scope>NUCLEOTIDE SEQUENCE [LARGE SCALE GENOMIC DNA]</scope>
    <source>
        <strain evidence="2">MY3</strain>
    </source>
</reference>
<proteinExistence type="predicted"/>
<evidence type="ECO:0008006" key="3">
    <source>
        <dbReference type="Google" id="ProtNLM"/>
    </source>
</evidence>
<dbReference type="EMBL" id="CP012850">
    <property type="protein sequence ID" value="ALI36395.1"/>
    <property type="molecule type" value="Genomic_DNA"/>
</dbReference>
<dbReference type="KEGG" id="taa:NMY3_02195"/>
<evidence type="ECO:0000313" key="1">
    <source>
        <dbReference type="EMBL" id="ALI36395.1"/>
    </source>
</evidence>